<dbReference type="Proteomes" id="UP000216133">
    <property type="component" value="Unassembled WGS sequence"/>
</dbReference>
<dbReference type="Pfam" id="PF03483">
    <property type="entry name" value="B3_4"/>
    <property type="match status" value="1"/>
</dbReference>
<feature type="non-terminal residue" evidence="2">
    <location>
        <position position="1"/>
    </location>
</feature>
<protein>
    <recommendedName>
        <fullName evidence="1">B3/B4 tRNA-binding domain-containing protein</fullName>
    </recommendedName>
</protein>
<proteinExistence type="predicted"/>
<organism evidence="2 3">
    <name type="scientific">Shouchella clausii</name>
    <name type="common">Alkalihalobacillus clausii</name>
    <dbReference type="NCBI Taxonomy" id="79880"/>
    <lineage>
        <taxon>Bacteria</taxon>
        <taxon>Bacillati</taxon>
        <taxon>Bacillota</taxon>
        <taxon>Bacilli</taxon>
        <taxon>Bacillales</taxon>
        <taxon>Bacillaceae</taxon>
        <taxon>Shouchella</taxon>
    </lineage>
</organism>
<dbReference type="GO" id="GO:0003723">
    <property type="term" value="F:RNA binding"/>
    <property type="evidence" value="ECO:0007669"/>
    <property type="project" value="InterPro"/>
</dbReference>
<dbReference type="InterPro" id="IPR020825">
    <property type="entry name" value="Phe-tRNA_synthase-like_B3/B4"/>
</dbReference>
<evidence type="ECO:0000313" key="3">
    <source>
        <dbReference type="Proteomes" id="UP000216133"/>
    </source>
</evidence>
<feature type="domain" description="B3/B4 tRNA-binding" evidence="1">
    <location>
        <begin position="2"/>
        <end position="74"/>
    </location>
</feature>
<dbReference type="SUPFAM" id="SSF56037">
    <property type="entry name" value="PheT/TilS domain"/>
    <property type="match status" value="1"/>
</dbReference>
<evidence type="ECO:0000313" key="2">
    <source>
        <dbReference type="EMBL" id="PAF11904.1"/>
    </source>
</evidence>
<reference evidence="2 3" key="1">
    <citation type="submission" date="2017-07" db="EMBL/GenBank/DDBJ databases">
        <title>Isolation and whole genome analysis of endospore-forming bacteria from heroin.</title>
        <authorList>
            <person name="Kalinowski J."/>
            <person name="Ahrens B."/>
            <person name="Al-Dilaimi A."/>
            <person name="Winkler A."/>
            <person name="Wibberg D."/>
            <person name="Schleenbecker U."/>
            <person name="Ruckert C."/>
            <person name="Wolfel R."/>
            <person name="Grass G."/>
        </authorList>
    </citation>
    <scope>NUCLEOTIDE SEQUENCE [LARGE SCALE GENOMIC DNA]</scope>
    <source>
        <strain evidence="2 3">7523-2</strain>
    </source>
</reference>
<dbReference type="InterPro" id="IPR005146">
    <property type="entry name" value="B3/B4_tRNA-bd"/>
</dbReference>
<sequence length="75" mass="7879">TEPVALAGVMGGANSEVQSDTKTVLLESALFNGQIIRTASKDHGLRSEASARYEKGVDPNRVLPAAERAAELISL</sequence>
<dbReference type="RefSeq" id="WP_143118132.1">
    <property type="nucleotide sequence ID" value="NZ_NPBS01000728.1"/>
</dbReference>
<dbReference type="Gene3D" id="3.50.40.10">
    <property type="entry name" value="Phenylalanyl-trna Synthetase, Chain B, domain 3"/>
    <property type="match status" value="1"/>
</dbReference>
<evidence type="ECO:0000259" key="1">
    <source>
        <dbReference type="Pfam" id="PF03483"/>
    </source>
</evidence>
<accession>A0A268QV56</accession>
<dbReference type="GO" id="GO:0004826">
    <property type="term" value="F:phenylalanine-tRNA ligase activity"/>
    <property type="evidence" value="ECO:0007669"/>
    <property type="project" value="InterPro"/>
</dbReference>
<feature type="non-terminal residue" evidence="2">
    <location>
        <position position="75"/>
    </location>
</feature>
<dbReference type="AlphaFoldDB" id="A0A268QV56"/>
<name>A0A268QV56_SHOCL</name>
<dbReference type="EMBL" id="NPBS01000728">
    <property type="protein sequence ID" value="PAF11904.1"/>
    <property type="molecule type" value="Genomic_DNA"/>
</dbReference>
<comment type="caution">
    <text evidence="2">The sequence shown here is derived from an EMBL/GenBank/DDBJ whole genome shotgun (WGS) entry which is preliminary data.</text>
</comment>
<gene>
    <name evidence="2" type="ORF">CHH61_25245</name>
</gene>